<feature type="domain" description="MutL C-terminal dimerisation" evidence="5">
    <location>
        <begin position="484"/>
        <end position="624"/>
    </location>
</feature>
<comment type="function">
    <text evidence="4">This protein is involved in the repair of mismatches in DNA. It is required for dam-dependent methyl-directed DNA mismatch repair. May act as a 'molecular matchmaker', a protein that promotes the formation of a stable complex between two or more DNA-binding proteins in an ATP-dependent manner without itself being part of a final effector complex.</text>
</comment>
<dbReference type="FunFam" id="3.30.565.10:FF:000003">
    <property type="entry name" value="DNA mismatch repair endonuclease MutL"/>
    <property type="match status" value="1"/>
</dbReference>
<sequence length="668" mass="73987">MPQIHVLPKEVSELIAAGEVIERPASIVKELIENSIDAGATIITVEIQHGGIRFIRITDNGCGIHPSDAPTAFLRHATSKVKNARDLDEIGTLGFRGEALASIAAVARVEMMTKTAGEELGTYVKIEGSELQEVRETGCPLGSTITIRDIFYNVPARLKFLKKDVTEGNAVASIVDKIALSHPEISVKLIRDNKVAFHTPGDSKLISAVYTIFGREFAQNMLPVDYELNGIKVTGLTGKPMFHRANRSMQHFFINGRYTKTRTCGIAAEEGYRGAMMVGKFPACVLELQMPFDQVDVNVHPAKIEVRFVNEKAVFDAVYFAVKSAVADHGTLVRKETAVSDKLPELQGKRGASVSKQTMGIQKEAFRTNAPLTGNGPLDVASPFRSEAVPAVQETISISPADQWLPKKPKSINIDVEPDPDDFVPPPVTDARAVFELHSCDEGEEFVPQKSPETKPEKTTETATVLHDNRGGQEAPQTAAPMQVIGELFGTYILAQMGDEFVMIDKHAAHERILYNKLKENNGELDKQLLLSPVTVTLSRQEHETVMERLDLFQKVGFLVEDFGGLTVILRSVPAVAEPERAKEMFLEITASLLQNRKTEFPELIEDILHRIACRGAVKAHDQNSRVELEELVKIICRDENVRYCPHGRPVMIRYTRKEIEKLFGRIV</sequence>
<dbReference type="Gene3D" id="3.30.230.10">
    <property type="match status" value="1"/>
</dbReference>
<dbReference type="GO" id="GO:0016887">
    <property type="term" value="F:ATP hydrolysis activity"/>
    <property type="evidence" value="ECO:0007669"/>
    <property type="project" value="InterPro"/>
</dbReference>
<dbReference type="Pfam" id="PF13589">
    <property type="entry name" value="HATPase_c_3"/>
    <property type="match status" value="1"/>
</dbReference>
<dbReference type="HAMAP" id="MF_00149">
    <property type="entry name" value="DNA_mis_repair"/>
    <property type="match status" value="1"/>
</dbReference>
<accession>A0A926E2W7</accession>
<dbReference type="GO" id="GO:0032300">
    <property type="term" value="C:mismatch repair complex"/>
    <property type="evidence" value="ECO:0007669"/>
    <property type="project" value="InterPro"/>
</dbReference>
<dbReference type="EMBL" id="JACRSV010000001">
    <property type="protein sequence ID" value="MBC8558530.1"/>
    <property type="molecule type" value="Genomic_DNA"/>
</dbReference>
<dbReference type="Proteomes" id="UP000610760">
    <property type="component" value="Unassembled WGS sequence"/>
</dbReference>
<dbReference type="GO" id="GO:0140664">
    <property type="term" value="F:ATP-dependent DNA damage sensor activity"/>
    <property type="evidence" value="ECO:0007669"/>
    <property type="project" value="InterPro"/>
</dbReference>
<dbReference type="RefSeq" id="WP_249293422.1">
    <property type="nucleotide sequence ID" value="NZ_JACRSV010000001.1"/>
</dbReference>
<dbReference type="CDD" id="cd16926">
    <property type="entry name" value="HATPase_MutL-MLH-PMS-like"/>
    <property type="match status" value="1"/>
</dbReference>
<dbReference type="CDD" id="cd00782">
    <property type="entry name" value="MutL_Trans"/>
    <property type="match status" value="1"/>
</dbReference>
<dbReference type="SUPFAM" id="SSF118116">
    <property type="entry name" value="DNA mismatch repair protein MutL"/>
    <property type="match status" value="1"/>
</dbReference>
<keyword evidence="8" id="KW-1185">Reference proteome</keyword>
<dbReference type="PROSITE" id="PS00058">
    <property type="entry name" value="DNA_MISMATCH_REPAIR_1"/>
    <property type="match status" value="1"/>
</dbReference>
<dbReference type="Gene3D" id="3.30.1370.100">
    <property type="entry name" value="MutL, C-terminal domain, regulatory subdomain"/>
    <property type="match status" value="1"/>
</dbReference>
<evidence type="ECO:0000256" key="1">
    <source>
        <dbReference type="ARBA" id="ARBA00006082"/>
    </source>
</evidence>
<dbReference type="InterPro" id="IPR042121">
    <property type="entry name" value="MutL_C_regsub"/>
</dbReference>
<evidence type="ECO:0000256" key="4">
    <source>
        <dbReference type="HAMAP-Rule" id="MF_00149"/>
    </source>
</evidence>
<dbReference type="GO" id="GO:0005524">
    <property type="term" value="F:ATP binding"/>
    <property type="evidence" value="ECO:0007669"/>
    <property type="project" value="InterPro"/>
</dbReference>
<dbReference type="SMART" id="SM00853">
    <property type="entry name" value="MutL_C"/>
    <property type="match status" value="1"/>
</dbReference>
<evidence type="ECO:0000259" key="5">
    <source>
        <dbReference type="SMART" id="SM00853"/>
    </source>
</evidence>
<comment type="caution">
    <text evidence="7">The sequence shown here is derived from an EMBL/GenBank/DDBJ whole genome shotgun (WGS) entry which is preliminary data.</text>
</comment>
<name>A0A926E2W7_9FIRM</name>
<dbReference type="AlphaFoldDB" id="A0A926E2W7"/>
<dbReference type="SUPFAM" id="SSF55874">
    <property type="entry name" value="ATPase domain of HSP90 chaperone/DNA topoisomerase II/histidine kinase"/>
    <property type="match status" value="1"/>
</dbReference>
<dbReference type="GO" id="GO:0004519">
    <property type="term" value="F:endonuclease activity"/>
    <property type="evidence" value="ECO:0007669"/>
    <property type="project" value="UniProtKB-KW"/>
</dbReference>
<dbReference type="InterPro" id="IPR014790">
    <property type="entry name" value="MutL_C"/>
</dbReference>
<dbReference type="InterPro" id="IPR020667">
    <property type="entry name" value="DNA_mismatch_repair_MutL"/>
</dbReference>
<dbReference type="NCBIfam" id="TIGR00585">
    <property type="entry name" value="mutl"/>
    <property type="match status" value="1"/>
</dbReference>
<dbReference type="SUPFAM" id="SSF54211">
    <property type="entry name" value="Ribosomal protein S5 domain 2-like"/>
    <property type="match status" value="1"/>
</dbReference>
<evidence type="ECO:0000313" key="7">
    <source>
        <dbReference type="EMBL" id="MBC8558530.1"/>
    </source>
</evidence>
<evidence type="ECO:0000256" key="3">
    <source>
        <dbReference type="ARBA" id="ARBA00023204"/>
    </source>
</evidence>
<dbReference type="InterPro" id="IPR013507">
    <property type="entry name" value="DNA_mismatch_S5_2-like"/>
</dbReference>
<reference evidence="7" key="1">
    <citation type="submission" date="2020-08" db="EMBL/GenBank/DDBJ databases">
        <title>Genome public.</title>
        <authorList>
            <person name="Liu C."/>
            <person name="Sun Q."/>
        </authorList>
    </citation>
    <scope>NUCLEOTIDE SEQUENCE</scope>
    <source>
        <strain evidence="7">NSJ-33</strain>
    </source>
</reference>
<dbReference type="InterPro" id="IPR020568">
    <property type="entry name" value="Ribosomal_Su5_D2-typ_SF"/>
</dbReference>
<dbReference type="SMART" id="SM01340">
    <property type="entry name" value="DNA_mis_repair"/>
    <property type="match status" value="1"/>
</dbReference>
<keyword evidence="3 4" id="KW-0234">DNA repair</keyword>
<dbReference type="InterPro" id="IPR037198">
    <property type="entry name" value="MutL_C_sf"/>
</dbReference>
<keyword evidence="7" id="KW-0255">Endonuclease</keyword>
<keyword evidence="7" id="KW-0378">Hydrolase</keyword>
<dbReference type="InterPro" id="IPR038973">
    <property type="entry name" value="MutL/Mlh/Pms-like"/>
</dbReference>
<dbReference type="InterPro" id="IPR002099">
    <property type="entry name" value="MutL/Mlh/PMS"/>
</dbReference>
<evidence type="ECO:0000259" key="6">
    <source>
        <dbReference type="SMART" id="SM01340"/>
    </source>
</evidence>
<feature type="domain" description="DNA mismatch repair protein S5" evidence="6">
    <location>
        <begin position="209"/>
        <end position="327"/>
    </location>
</feature>
<organism evidence="7 8">
    <name type="scientific">Fumia xinanensis</name>
    <dbReference type="NCBI Taxonomy" id="2763659"/>
    <lineage>
        <taxon>Bacteria</taxon>
        <taxon>Bacillati</taxon>
        <taxon>Bacillota</taxon>
        <taxon>Clostridia</taxon>
        <taxon>Eubacteriales</taxon>
        <taxon>Oscillospiraceae</taxon>
        <taxon>Fumia</taxon>
    </lineage>
</organism>
<dbReference type="InterPro" id="IPR014721">
    <property type="entry name" value="Ribsml_uS5_D2-typ_fold_subgr"/>
</dbReference>
<dbReference type="PANTHER" id="PTHR10073:SF12">
    <property type="entry name" value="DNA MISMATCH REPAIR PROTEIN MLH1"/>
    <property type="match status" value="1"/>
</dbReference>
<keyword evidence="7" id="KW-0540">Nuclease</keyword>
<dbReference type="InterPro" id="IPR042120">
    <property type="entry name" value="MutL_C_dimsub"/>
</dbReference>
<dbReference type="PANTHER" id="PTHR10073">
    <property type="entry name" value="DNA MISMATCH REPAIR PROTEIN MLH, PMS, MUTL"/>
    <property type="match status" value="1"/>
</dbReference>
<gene>
    <name evidence="4 7" type="primary">mutL</name>
    <name evidence="7" type="ORF">H8710_00470</name>
</gene>
<dbReference type="InterPro" id="IPR036890">
    <property type="entry name" value="HATPase_C_sf"/>
</dbReference>
<dbReference type="GO" id="GO:0006298">
    <property type="term" value="P:mismatch repair"/>
    <property type="evidence" value="ECO:0007669"/>
    <property type="project" value="UniProtKB-UniRule"/>
</dbReference>
<evidence type="ECO:0000313" key="8">
    <source>
        <dbReference type="Proteomes" id="UP000610760"/>
    </source>
</evidence>
<evidence type="ECO:0000256" key="2">
    <source>
        <dbReference type="ARBA" id="ARBA00022763"/>
    </source>
</evidence>
<dbReference type="Pfam" id="PF01119">
    <property type="entry name" value="DNA_mis_repair"/>
    <property type="match status" value="1"/>
</dbReference>
<comment type="similarity">
    <text evidence="1 4">Belongs to the DNA mismatch repair MutL/HexB family.</text>
</comment>
<keyword evidence="2 4" id="KW-0227">DNA damage</keyword>
<dbReference type="InterPro" id="IPR014762">
    <property type="entry name" value="DNA_mismatch_repair_CS"/>
</dbReference>
<proteinExistence type="inferred from homology"/>
<dbReference type="GO" id="GO:0030983">
    <property type="term" value="F:mismatched DNA binding"/>
    <property type="evidence" value="ECO:0007669"/>
    <property type="project" value="InterPro"/>
</dbReference>
<dbReference type="Gene3D" id="3.30.565.10">
    <property type="entry name" value="Histidine kinase-like ATPase, C-terminal domain"/>
    <property type="match status" value="1"/>
</dbReference>
<protein>
    <recommendedName>
        <fullName evidence="4">DNA mismatch repair protein MutL</fullName>
    </recommendedName>
</protein>
<dbReference type="Gene3D" id="3.30.1540.20">
    <property type="entry name" value="MutL, C-terminal domain, dimerisation subdomain"/>
    <property type="match status" value="1"/>
</dbReference>
<dbReference type="Pfam" id="PF08676">
    <property type="entry name" value="MutL_C"/>
    <property type="match status" value="1"/>
</dbReference>